<dbReference type="eggNOG" id="COG1811">
    <property type="taxonomic scope" value="Bacteria"/>
</dbReference>
<dbReference type="STRING" id="457570.Nther_2254"/>
<dbReference type="PANTHER" id="PTHR36111">
    <property type="entry name" value="INNER MEMBRANE PROTEIN-RELATED"/>
    <property type="match status" value="1"/>
</dbReference>
<proteinExistence type="predicted"/>
<evidence type="ECO:0000313" key="3">
    <source>
        <dbReference type="Proteomes" id="UP000001683"/>
    </source>
</evidence>
<dbReference type="PANTHER" id="PTHR36111:SF2">
    <property type="entry name" value="INNER MEMBRANE PROTEIN"/>
    <property type="match status" value="1"/>
</dbReference>
<organism evidence="2 3">
    <name type="scientific">Natranaerobius thermophilus (strain ATCC BAA-1301 / DSM 18059 / JW/NM-WN-LF)</name>
    <dbReference type="NCBI Taxonomy" id="457570"/>
    <lineage>
        <taxon>Bacteria</taxon>
        <taxon>Bacillati</taxon>
        <taxon>Bacillota</taxon>
        <taxon>Clostridia</taxon>
        <taxon>Natranaerobiales</taxon>
        <taxon>Natranaerobiaceae</taxon>
        <taxon>Natranaerobius</taxon>
    </lineage>
</organism>
<feature type="transmembrane region" description="Helical" evidence="1">
    <location>
        <begin position="105"/>
        <end position="128"/>
    </location>
</feature>
<feature type="transmembrane region" description="Helical" evidence="1">
    <location>
        <begin position="43"/>
        <end position="60"/>
    </location>
</feature>
<feature type="transmembrane region" description="Helical" evidence="1">
    <location>
        <begin position="148"/>
        <end position="178"/>
    </location>
</feature>
<evidence type="ECO:0000313" key="2">
    <source>
        <dbReference type="EMBL" id="ACB85820.1"/>
    </source>
</evidence>
<name>B2A852_NATTJ</name>
<dbReference type="RefSeq" id="WP_012448671.1">
    <property type="nucleotide sequence ID" value="NC_010718.1"/>
</dbReference>
<dbReference type="AlphaFoldDB" id="B2A852"/>
<dbReference type="KEGG" id="nth:Nther_2254"/>
<dbReference type="InParanoid" id="B2A852"/>
<dbReference type="OrthoDB" id="9797976at2"/>
<dbReference type="InterPro" id="IPR007563">
    <property type="entry name" value="DUF554"/>
</dbReference>
<evidence type="ECO:0000256" key="1">
    <source>
        <dbReference type="SAM" id="Phobius"/>
    </source>
</evidence>
<feature type="transmembrane region" description="Helical" evidence="1">
    <location>
        <begin position="216"/>
        <end position="234"/>
    </location>
</feature>
<dbReference type="FunCoup" id="B2A852">
    <property type="interactions" value="53"/>
</dbReference>
<gene>
    <name evidence="2" type="ordered locus">Nther_2254</name>
</gene>
<feature type="transmembrane region" description="Helical" evidence="1">
    <location>
        <begin position="12"/>
        <end position="31"/>
    </location>
</feature>
<accession>B2A852</accession>
<keyword evidence="1" id="KW-0812">Transmembrane</keyword>
<keyword evidence="3" id="KW-1185">Reference proteome</keyword>
<reference evidence="2 3" key="1">
    <citation type="submission" date="2008-04" db="EMBL/GenBank/DDBJ databases">
        <title>Complete sequence of chromosome of Natranaerobius thermophilus JW/NM-WN-LF.</title>
        <authorList>
            <consortium name="US DOE Joint Genome Institute"/>
            <person name="Copeland A."/>
            <person name="Lucas S."/>
            <person name="Lapidus A."/>
            <person name="Glavina del Rio T."/>
            <person name="Dalin E."/>
            <person name="Tice H."/>
            <person name="Bruce D."/>
            <person name="Goodwin L."/>
            <person name="Pitluck S."/>
            <person name="Chertkov O."/>
            <person name="Brettin T."/>
            <person name="Detter J.C."/>
            <person name="Han C."/>
            <person name="Kuske C.R."/>
            <person name="Schmutz J."/>
            <person name="Larimer F."/>
            <person name="Land M."/>
            <person name="Hauser L."/>
            <person name="Kyrpides N."/>
            <person name="Lykidis A."/>
            <person name="Mesbah N.M."/>
            <person name="Wiegel J."/>
        </authorList>
    </citation>
    <scope>NUCLEOTIDE SEQUENCE [LARGE SCALE GENOMIC DNA]</scope>
    <source>
        <strain evidence="3">ATCC BAA-1301 / DSM 18059 / JW/NM-WN-LF</strain>
    </source>
</reference>
<dbReference type="HOGENOM" id="CLU_091659_0_0_9"/>
<dbReference type="EMBL" id="CP001034">
    <property type="protein sequence ID" value="ACB85820.1"/>
    <property type="molecule type" value="Genomic_DNA"/>
</dbReference>
<keyword evidence="1" id="KW-1133">Transmembrane helix</keyword>
<feature type="transmembrane region" description="Helical" evidence="1">
    <location>
        <begin position="190"/>
        <end position="210"/>
    </location>
</feature>
<keyword evidence="1" id="KW-0472">Membrane</keyword>
<protein>
    <recommendedName>
        <fullName evidence="4">Transport protein</fullName>
    </recommendedName>
</protein>
<reference evidence="2 3" key="2">
    <citation type="journal article" date="2011" name="J. Bacteriol.">
        <title>Complete genome sequence of the anaerobic, halophilic alkalithermophile Natranaerobius thermophilus JW/NM-WN-LF.</title>
        <authorList>
            <person name="Zhao B."/>
            <person name="Mesbah N.M."/>
            <person name="Dalin E."/>
            <person name="Goodwin L."/>
            <person name="Nolan M."/>
            <person name="Pitluck S."/>
            <person name="Chertkov O."/>
            <person name="Brettin T.S."/>
            <person name="Han J."/>
            <person name="Larimer F.W."/>
            <person name="Land M.L."/>
            <person name="Hauser L."/>
            <person name="Kyrpides N."/>
            <person name="Wiegel J."/>
        </authorList>
    </citation>
    <scope>NUCLEOTIDE SEQUENCE [LARGE SCALE GENOMIC DNA]</scope>
    <source>
        <strain evidence="3">ATCC BAA-1301 / DSM 18059 / JW/NM-WN-LF</strain>
    </source>
</reference>
<dbReference type="Proteomes" id="UP000001683">
    <property type="component" value="Chromosome"/>
</dbReference>
<dbReference type="Pfam" id="PF04474">
    <property type="entry name" value="DUF554"/>
    <property type="match status" value="1"/>
</dbReference>
<sequence>MPLILELGDALQGTVVNVIAIIAGAVLGLVLKKGVPEQMKNTVLQGMGLVVLYLGLSMAFEGQEMLIAIFSLVLGGILGELAKVEQRLNSFGDKLKARFGSEEGQFTEGFVFASLIYCVGALAVVGSLESGLNSNHEILYTKSAIDGVTAIAFTSSLGLGVAFSALPVFIYQGFIAVFASGVSDYLSDEVVAEMSSVGGILIMAIGLNVLEVTQIKIANLLPAILVAAVIANFVF</sequence>
<evidence type="ECO:0008006" key="4">
    <source>
        <dbReference type="Google" id="ProtNLM"/>
    </source>
</evidence>